<dbReference type="PANTHER" id="PTHR38095">
    <property type="entry name" value="ANAEROBIC DIMETHYL SULFOXIDE REDUCTASE CHAIN YNFH"/>
    <property type="match status" value="1"/>
</dbReference>
<reference evidence="2 3" key="1">
    <citation type="submission" date="2021-02" db="EMBL/GenBank/DDBJ databases">
        <title>Lysobacter arenosi sp. nov., isolated from soil of gangwondo yeongwol, south Korea.</title>
        <authorList>
            <person name="Kim K.R."/>
            <person name="Kim K.H."/>
            <person name="Jeon C.O."/>
        </authorList>
    </citation>
    <scope>NUCLEOTIDE SEQUENCE [LARGE SCALE GENOMIC DNA]</scope>
    <source>
        <strain evidence="2 3">R7</strain>
    </source>
</reference>
<feature type="transmembrane region" description="Helical" evidence="1">
    <location>
        <begin position="7"/>
        <end position="30"/>
    </location>
</feature>
<dbReference type="EMBL" id="CP071517">
    <property type="protein sequence ID" value="QSX73930.1"/>
    <property type="molecule type" value="Genomic_DNA"/>
</dbReference>
<keyword evidence="1" id="KW-0472">Membrane</keyword>
<proteinExistence type="predicted"/>
<feature type="transmembrane region" description="Helical" evidence="1">
    <location>
        <begin position="94"/>
        <end position="118"/>
    </location>
</feature>
<dbReference type="PANTHER" id="PTHR38095:SF1">
    <property type="entry name" value="ANAEROBIC DIMETHYL SULFOXIDE REDUCTASE CHAIN YNFH"/>
    <property type="match status" value="1"/>
</dbReference>
<evidence type="ECO:0000256" key="1">
    <source>
        <dbReference type="SAM" id="Phobius"/>
    </source>
</evidence>
<feature type="transmembrane region" description="Helical" evidence="1">
    <location>
        <begin position="124"/>
        <end position="152"/>
    </location>
</feature>
<accession>A0ABX7R850</accession>
<sequence length="329" mass="34821">MHPAFSVIFFTTLSGAGYGVLALIGVMLASPGSQLLVRNNEPAASMLLPLASALLLALALVTVGLLSSTFHLGKPMRAWRAFSQWRTSWLSREGVLAVTTYVPAVALVVLVLGAWAGGDREANAFAMSAAALGIVTTVLALVTVVCTAMIYASLKPIPAWQHTLVVPAYLGFAVQAGLAIVGSLIALLQATGTGLAPLAMVLAAVSVVLVAIKIRYWRDIDGQALPATRGDAVGLPGRDVSVFERPHSEQNYLTREMGFVVARKHAHKLRTIALILFGLVPVIAAVLVWAFPAAAAVAMPLAALSVLFGAFVERWLFFAQARHLVTLYY</sequence>
<evidence type="ECO:0000313" key="2">
    <source>
        <dbReference type="EMBL" id="QSX73930.1"/>
    </source>
</evidence>
<dbReference type="Proteomes" id="UP000663400">
    <property type="component" value="Chromosome"/>
</dbReference>
<protein>
    <submittedName>
        <fullName evidence="2">Dimethyl sulfoxide reductase anchor subunit</fullName>
    </submittedName>
</protein>
<feature type="transmembrane region" description="Helical" evidence="1">
    <location>
        <begin position="50"/>
        <end position="73"/>
    </location>
</feature>
<dbReference type="InterPro" id="IPR007059">
    <property type="entry name" value="DmsC"/>
</dbReference>
<feature type="transmembrane region" description="Helical" evidence="1">
    <location>
        <begin position="272"/>
        <end position="291"/>
    </location>
</feature>
<dbReference type="RefSeq" id="WP_200607375.1">
    <property type="nucleotide sequence ID" value="NZ_CP071517.1"/>
</dbReference>
<keyword evidence="1" id="KW-1133">Transmembrane helix</keyword>
<evidence type="ECO:0000313" key="3">
    <source>
        <dbReference type="Proteomes" id="UP000663400"/>
    </source>
</evidence>
<gene>
    <name evidence="2" type="ORF">HIV01_011930</name>
</gene>
<dbReference type="Pfam" id="PF04976">
    <property type="entry name" value="DmsC"/>
    <property type="match status" value="1"/>
</dbReference>
<organism evidence="2 3">
    <name type="scientific">Lysobacter arenosi</name>
    <dbReference type="NCBI Taxonomy" id="2795387"/>
    <lineage>
        <taxon>Bacteria</taxon>
        <taxon>Pseudomonadati</taxon>
        <taxon>Pseudomonadota</taxon>
        <taxon>Gammaproteobacteria</taxon>
        <taxon>Lysobacterales</taxon>
        <taxon>Lysobacteraceae</taxon>
        <taxon>Lysobacter</taxon>
    </lineage>
</organism>
<name>A0ABX7R850_9GAMM</name>
<feature type="transmembrane region" description="Helical" evidence="1">
    <location>
        <begin position="164"/>
        <end position="188"/>
    </location>
</feature>
<keyword evidence="1" id="KW-0812">Transmembrane</keyword>
<feature type="transmembrane region" description="Helical" evidence="1">
    <location>
        <begin position="194"/>
        <end position="212"/>
    </location>
</feature>
<feature type="transmembrane region" description="Helical" evidence="1">
    <location>
        <begin position="297"/>
        <end position="317"/>
    </location>
</feature>
<keyword evidence="3" id="KW-1185">Reference proteome</keyword>